<dbReference type="SUPFAM" id="SSF53335">
    <property type="entry name" value="S-adenosyl-L-methionine-dependent methyltransferases"/>
    <property type="match status" value="1"/>
</dbReference>
<dbReference type="PANTHER" id="PTHR11006">
    <property type="entry name" value="PROTEIN ARGININE N-METHYLTRANSFERASE"/>
    <property type="match status" value="1"/>
</dbReference>
<dbReference type="Proteomes" id="UP001266305">
    <property type="component" value="Unassembled WGS sequence"/>
</dbReference>
<reference evidence="5 6" key="1">
    <citation type="submission" date="2023-05" db="EMBL/GenBank/DDBJ databases">
        <title>B98-5 Cell Line De Novo Hybrid Assembly: An Optical Mapping Approach.</title>
        <authorList>
            <person name="Kananen K."/>
            <person name="Auerbach J.A."/>
            <person name="Kautto E."/>
            <person name="Blachly J.S."/>
        </authorList>
    </citation>
    <scope>NUCLEOTIDE SEQUENCE [LARGE SCALE GENOMIC DNA]</scope>
    <source>
        <strain evidence="5">B95-8</strain>
        <tissue evidence="5">Cell line</tissue>
    </source>
</reference>
<dbReference type="PANTHER" id="PTHR11006:SF54">
    <property type="entry name" value="PROTEIN ARGININE N-METHYLTRANSFERASE 1"/>
    <property type="match status" value="1"/>
</dbReference>
<organism evidence="5 6">
    <name type="scientific">Saguinus oedipus</name>
    <name type="common">Cotton-top tamarin</name>
    <name type="synonym">Oedipomidas oedipus</name>
    <dbReference type="NCBI Taxonomy" id="9490"/>
    <lineage>
        <taxon>Eukaryota</taxon>
        <taxon>Metazoa</taxon>
        <taxon>Chordata</taxon>
        <taxon>Craniata</taxon>
        <taxon>Vertebrata</taxon>
        <taxon>Euteleostomi</taxon>
        <taxon>Mammalia</taxon>
        <taxon>Eutheria</taxon>
        <taxon>Euarchontoglires</taxon>
        <taxon>Primates</taxon>
        <taxon>Haplorrhini</taxon>
        <taxon>Platyrrhini</taxon>
        <taxon>Cebidae</taxon>
        <taxon>Callitrichinae</taxon>
        <taxon>Saguinus</taxon>
    </lineage>
</organism>
<evidence type="ECO:0000256" key="3">
    <source>
        <dbReference type="ARBA" id="ARBA00047655"/>
    </source>
</evidence>
<comment type="caution">
    <text evidence="5">The sequence shown here is derived from an EMBL/GenBank/DDBJ whole genome shotgun (WGS) entry which is preliminary data.</text>
</comment>
<dbReference type="Gene3D" id="3.40.50.150">
    <property type="entry name" value="Vaccinia Virus protein VP39"/>
    <property type="match status" value="1"/>
</dbReference>
<dbReference type="InterPro" id="IPR025799">
    <property type="entry name" value="Arg_MeTrfase"/>
</dbReference>
<accession>A0ABQ9ULV4</accession>
<proteinExistence type="predicted"/>
<feature type="region of interest" description="Disordered" evidence="4">
    <location>
        <begin position="1"/>
        <end position="25"/>
    </location>
</feature>
<gene>
    <name evidence="5" type="primary">PRMT1_3</name>
    <name evidence="5" type="ORF">P7K49_023474</name>
</gene>
<name>A0ABQ9ULV4_SAGOE</name>
<evidence type="ECO:0000256" key="4">
    <source>
        <dbReference type="SAM" id="MobiDB-lite"/>
    </source>
</evidence>
<keyword evidence="6" id="KW-1185">Reference proteome</keyword>
<comment type="subcellular location">
    <subcellularLocation>
        <location evidence="1">Nucleus</location>
        <location evidence="1">Nucleoplasm</location>
    </subcellularLocation>
</comment>
<evidence type="ECO:0000313" key="6">
    <source>
        <dbReference type="Proteomes" id="UP001266305"/>
    </source>
</evidence>
<keyword evidence="2" id="KW-0949">S-adenosyl-L-methionine</keyword>
<sequence>MLPWAPSHVSCAQEESSEPNAENRTPKNYCLDSYGHFSIHEELKDEVRTLTYQNSVFHNKHLFKDKVVLDMGSGMGTSACLLPRLGTAGSLT</sequence>
<evidence type="ECO:0000256" key="2">
    <source>
        <dbReference type="ARBA" id="ARBA00022691"/>
    </source>
</evidence>
<evidence type="ECO:0000313" key="5">
    <source>
        <dbReference type="EMBL" id="KAK2098023.1"/>
    </source>
</evidence>
<protein>
    <submittedName>
        <fullName evidence="5">Protein arginine N-methyltransferase 1</fullName>
    </submittedName>
</protein>
<comment type="catalytic activity">
    <reaction evidence="3">
        <text>N(omega)-methyl-L-arginyl-[protein] + S-adenosyl-L-methionine = N(omega),N(omega)-dimethyl-L-arginyl-[protein] + S-adenosyl-L-homocysteine + H(+)</text>
        <dbReference type="Rhea" id="RHEA:48104"/>
        <dbReference type="Rhea" id="RHEA-COMP:11990"/>
        <dbReference type="Rhea" id="RHEA-COMP:11991"/>
        <dbReference type="ChEBI" id="CHEBI:15378"/>
        <dbReference type="ChEBI" id="CHEBI:57856"/>
        <dbReference type="ChEBI" id="CHEBI:59789"/>
        <dbReference type="ChEBI" id="CHEBI:61897"/>
        <dbReference type="ChEBI" id="CHEBI:65280"/>
    </reaction>
    <physiologicalReaction direction="left-to-right" evidence="3">
        <dbReference type="Rhea" id="RHEA:48105"/>
    </physiologicalReaction>
</comment>
<dbReference type="EMBL" id="JASSZA010000011">
    <property type="protein sequence ID" value="KAK2098023.1"/>
    <property type="molecule type" value="Genomic_DNA"/>
</dbReference>
<dbReference type="InterPro" id="IPR029063">
    <property type="entry name" value="SAM-dependent_MTases_sf"/>
</dbReference>
<evidence type="ECO:0000256" key="1">
    <source>
        <dbReference type="ARBA" id="ARBA00004642"/>
    </source>
</evidence>